<evidence type="ECO:0008006" key="3">
    <source>
        <dbReference type="Google" id="ProtNLM"/>
    </source>
</evidence>
<dbReference type="PANTHER" id="PTHR21310">
    <property type="entry name" value="AMINOGLYCOSIDE PHOSPHOTRANSFERASE-RELATED-RELATED"/>
    <property type="match status" value="1"/>
</dbReference>
<dbReference type="InterPro" id="IPR011009">
    <property type="entry name" value="Kinase-like_dom_sf"/>
</dbReference>
<comment type="caution">
    <text evidence="1">The sequence shown here is derived from an EMBL/GenBank/DDBJ whole genome shotgun (WGS) entry which is preliminary data.</text>
</comment>
<organism evidence="1 2">
    <name type="scientific">Fusarium zealandicum</name>
    <dbReference type="NCBI Taxonomy" id="1053134"/>
    <lineage>
        <taxon>Eukaryota</taxon>
        <taxon>Fungi</taxon>
        <taxon>Dikarya</taxon>
        <taxon>Ascomycota</taxon>
        <taxon>Pezizomycotina</taxon>
        <taxon>Sordariomycetes</taxon>
        <taxon>Hypocreomycetidae</taxon>
        <taxon>Hypocreales</taxon>
        <taxon>Nectriaceae</taxon>
        <taxon>Fusarium</taxon>
        <taxon>Fusarium staphyleae species complex</taxon>
    </lineage>
</organism>
<proteinExistence type="predicted"/>
<reference evidence="1" key="2">
    <citation type="submission" date="2020-05" db="EMBL/GenBank/DDBJ databases">
        <authorList>
            <person name="Kim H.-S."/>
            <person name="Proctor R.H."/>
            <person name="Brown D.W."/>
        </authorList>
    </citation>
    <scope>NUCLEOTIDE SEQUENCE</scope>
    <source>
        <strain evidence="1">NRRL 22465</strain>
    </source>
</reference>
<evidence type="ECO:0000313" key="2">
    <source>
        <dbReference type="Proteomes" id="UP000635477"/>
    </source>
</evidence>
<evidence type="ECO:0000313" key="1">
    <source>
        <dbReference type="EMBL" id="KAF4978007.1"/>
    </source>
</evidence>
<dbReference type="AlphaFoldDB" id="A0A8H4UJL9"/>
<name>A0A8H4UJL9_9HYPO</name>
<dbReference type="Proteomes" id="UP000635477">
    <property type="component" value="Unassembled WGS sequence"/>
</dbReference>
<keyword evidence="2" id="KW-1185">Reference proteome</keyword>
<accession>A0A8H4UJL9</accession>
<reference evidence="1" key="1">
    <citation type="journal article" date="2020" name="BMC Genomics">
        <title>Correction to: Identification and distribution of gene clusters required for synthesis of sphingolipid metabolism inhibitors in diverse species of the filamentous fungus Fusarium.</title>
        <authorList>
            <person name="Kim H.S."/>
            <person name="Lohmar J.M."/>
            <person name="Busman M."/>
            <person name="Brown D.W."/>
            <person name="Naumann T.A."/>
            <person name="Divon H.H."/>
            <person name="Lysoe E."/>
            <person name="Uhlig S."/>
            <person name="Proctor R.H."/>
        </authorList>
    </citation>
    <scope>NUCLEOTIDE SEQUENCE</scope>
    <source>
        <strain evidence="1">NRRL 22465</strain>
    </source>
</reference>
<dbReference type="PANTHER" id="PTHR21310:SF37">
    <property type="entry name" value="AMINOGLYCOSIDE PHOSPHOTRANSFERASE DOMAIN-CONTAINING PROTEIN"/>
    <property type="match status" value="1"/>
</dbReference>
<dbReference type="EMBL" id="JABEYC010000401">
    <property type="protein sequence ID" value="KAF4978007.1"/>
    <property type="molecule type" value="Genomic_DNA"/>
</dbReference>
<protein>
    <recommendedName>
        <fullName evidence="3">Aminoglycoside phosphotransferase domain-containing protein</fullName>
    </recommendedName>
</protein>
<gene>
    <name evidence="1" type="ORF">FZEAL_5552</name>
</gene>
<dbReference type="InterPro" id="IPR051678">
    <property type="entry name" value="AGP_Transferase"/>
</dbReference>
<dbReference type="SUPFAM" id="SSF56112">
    <property type="entry name" value="Protein kinase-like (PK-like)"/>
    <property type="match status" value="1"/>
</dbReference>
<sequence length="519" mass="59228">MDEGNQGTRLARTLDLLGRPPMTVESALQGEEDVLVLASYKSLTEQLYRELWQQRLLVEEAVRHHLALCAQDKCVVLPPNAWLRGSFNACVLVEVRASKLSGQVIFRCPMPHKLPERTHPGSVNEKLSSEVGAYVWVEEHCPEIRVPVLYGFGFLDGQQFTHKTCLPWYTRAIRYMWRTIYNIFRLQLLSNYIKHPSTHTLHSAYMVLEYIGPETGHVLSDTFEQGREDGARMQRLYQGISQILLSLARVPRSQIGSLRFSLDGTVALTNRPLLCSTAIAEGSGAPRIIPTNDTFACTEAFVSDVLTFHDNRFLNQPNAVYDEPDCRGQMATKTVLRALSHRYVKRELRYGPFLLQLDDLHASNIMVDQEWNAVALIDLEWICALPAEMLHVPYWLTGCSIDGIQGAELDQFNQVRQDFLRVFAKEEEYFSTGRGHNISLTALMQETWDSKGVWFWHCLSSTNAMYLLVEPYLCPPSALCTDAEKLISCFWNEDSDRIVCKKIADMRAYHNQVRKLFDG</sequence>
<dbReference type="OrthoDB" id="3645574at2759"/>